<dbReference type="EMBL" id="LAZR01030027">
    <property type="protein sequence ID" value="KKL57839.1"/>
    <property type="molecule type" value="Genomic_DNA"/>
</dbReference>
<evidence type="ECO:0000313" key="1">
    <source>
        <dbReference type="EMBL" id="KKL57839.1"/>
    </source>
</evidence>
<reference evidence="1" key="1">
    <citation type="journal article" date="2015" name="Nature">
        <title>Complex archaea that bridge the gap between prokaryotes and eukaryotes.</title>
        <authorList>
            <person name="Spang A."/>
            <person name="Saw J.H."/>
            <person name="Jorgensen S.L."/>
            <person name="Zaremba-Niedzwiedzka K."/>
            <person name="Martijn J."/>
            <person name="Lind A.E."/>
            <person name="van Eijk R."/>
            <person name="Schleper C."/>
            <person name="Guy L."/>
            <person name="Ettema T.J."/>
        </authorList>
    </citation>
    <scope>NUCLEOTIDE SEQUENCE</scope>
</reference>
<proteinExistence type="predicted"/>
<protein>
    <submittedName>
        <fullName evidence="1">Uncharacterized protein</fullName>
    </submittedName>
</protein>
<comment type="caution">
    <text evidence="1">The sequence shown here is derived from an EMBL/GenBank/DDBJ whole genome shotgun (WGS) entry which is preliminary data.</text>
</comment>
<dbReference type="AlphaFoldDB" id="A0A0F9D8F0"/>
<accession>A0A0F9D8F0</accession>
<sequence>MTNKNVEGPAHSLLPDNKKHVCEFCNGSLFQLVDTDADENTDLPADTKAYLWENSAPTLPYGNMQTLKLLSTCGKISGKLLFVFDLVSASTTPALTMTHIACVTTVNNLAGLYLTPIGAGATNKGVSYKILSNTVADPTVITVDGAINDDVAGDIVMISSWKVF</sequence>
<name>A0A0F9D8F0_9ZZZZ</name>
<gene>
    <name evidence="1" type="ORF">LCGC14_2231400</name>
</gene>
<organism evidence="1">
    <name type="scientific">marine sediment metagenome</name>
    <dbReference type="NCBI Taxonomy" id="412755"/>
    <lineage>
        <taxon>unclassified sequences</taxon>
        <taxon>metagenomes</taxon>
        <taxon>ecological metagenomes</taxon>
    </lineage>
</organism>